<comment type="caution">
    <text evidence="3">The sequence shown here is derived from an EMBL/GenBank/DDBJ whole genome shotgun (WGS) entry which is preliminary data.</text>
</comment>
<dbReference type="InterPro" id="IPR025420">
    <property type="entry name" value="DUF4143"/>
</dbReference>
<dbReference type="Pfam" id="PF13635">
    <property type="entry name" value="DUF4143"/>
    <property type="match status" value="1"/>
</dbReference>
<feature type="domain" description="AAA" evidence="1">
    <location>
        <begin position="34"/>
        <end position="171"/>
    </location>
</feature>
<dbReference type="Proteomes" id="UP000603545">
    <property type="component" value="Unassembled WGS sequence"/>
</dbReference>
<feature type="domain" description="DUF4143" evidence="2">
    <location>
        <begin position="227"/>
        <end position="377"/>
    </location>
</feature>
<organism evidence="3 4">
    <name type="scientific">Candidatus Desulfaltia bathyphila</name>
    <dbReference type="NCBI Taxonomy" id="2841697"/>
    <lineage>
        <taxon>Bacteria</taxon>
        <taxon>Pseudomonadati</taxon>
        <taxon>Thermodesulfobacteriota</taxon>
        <taxon>Desulfobacteria</taxon>
        <taxon>Desulfobacterales</taxon>
        <taxon>Desulfobacterales incertae sedis</taxon>
        <taxon>Candidatus Desulfaltia</taxon>
    </lineage>
</organism>
<dbReference type="InterPro" id="IPR041682">
    <property type="entry name" value="AAA_14"/>
</dbReference>
<accession>A0A8J6TB80</accession>
<gene>
    <name evidence="3" type="ORF">H8E80_01630</name>
</gene>
<evidence type="ECO:0000259" key="1">
    <source>
        <dbReference type="Pfam" id="PF13173"/>
    </source>
</evidence>
<evidence type="ECO:0000259" key="2">
    <source>
        <dbReference type="Pfam" id="PF13635"/>
    </source>
</evidence>
<sequence>MFEQEIERKIGDFRELGFPEFITRESRLQMAENMVSTIIGARRAGKSYRTIQAASELIKRKAIKSINHICLLDFDNPVLSSIKTTDLKIIQNTFLKLSPDVELKTPVLFILDEIHKISGWEEYVIDLSRNPNWKVIVTGSSSKLLKCDIATELRGKAVSSTLYPLSFSEFLRFKKFKHDYKSTKGQAEARRMFDEFMKWGGYPGVVNAEEYTKEVLLREYFDTMIFKDIIQRYNVSKPKQCIYLYNYLMSNISKAHTLQSSFRYLKQAGFKSSRDTVREYIDWAKDSWLLFTVPIFSDSLKDQERNYKKIYAIDWALANKNSFIWDGSYSRALENMVFIHLYQHWPRVHYYLTRSKRQEVDFIAIDSKGHPALAVQVCMDISQEETVKRELEAIIATAKYFKIKENLILTCNQEKYFQAEGITVRAMPVWRWLLGG</sequence>
<dbReference type="PANTHER" id="PTHR33295">
    <property type="entry name" value="ATPASE"/>
    <property type="match status" value="1"/>
</dbReference>
<evidence type="ECO:0000313" key="4">
    <source>
        <dbReference type="Proteomes" id="UP000603545"/>
    </source>
</evidence>
<dbReference type="Pfam" id="PF13173">
    <property type="entry name" value="AAA_14"/>
    <property type="match status" value="1"/>
</dbReference>
<keyword evidence="3" id="KW-0067">ATP-binding</keyword>
<reference evidence="3 4" key="1">
    <citation type="submission" date="2020-08" db="EMBL/GenBank/DDBJ databases">
        <title>Bridging the membrane lipid divide: bacteria of the FCB group superphylum have the potential to synthesize archaeal ether lipids.</title>
        <authorList>
            <person name="Villanueva L."/>
            <person name="Von Meijenfeldt F.A.B."/>
            <person name="Westbye A.B."/>
            <person name="Yadav S."/>
            <person name="Hopmans E.C."/>
            <person name="Dutilh B.E."/>
            <person name="Sinninghe Damste J.S."/>
        </authorList>
    </citation>
    <scope>NUCLEOTIDE SEQUENCE [LARGE SCALE GENOMIC DNA]</scope>
    <source>
        <strain evidence="3">NIOZ-UU82</strain>
    </source>
</reference>
<dbReference type="InterPro" id="IPR027417">
    <property type="entry name" value="P-loop_NTPase"/>
</dbReference>
<protein>
    <submittedName>
        <fullName evidence="3">ATP-binding protein</fullName>
    </submittedName>
</protein>
<dbReference type="EMBL" id="JACNLL010000023">
    <property type="protein sequence ID" value="MBC8198735.1"/>
    <property type="molecule type" value="Genomic_DNA"/>
</dbReference>
<name>A0A8J6TB80_9BACT</name>
<dbReference type="PANTHER" id="PTHR33295:SF8">
    <property type="entry name" value="AAA+ ATPASE DOMAIN-CONTAINING PROTEIN"/>
    <property type="match status" value="1"/>
</dbReference>
<keyword evidence="3" id="KW-0547">Nucleotide-binding</keyword>
<evidence type="ECO:0000313" key="3">
    <source>
        <dbReference type="EMBL" id="MBC8198735.1"/>
    </source>
</evidence>
<proteinExistence type="predicted"/>
<dbReference type="SUPFAM" id="SSF52540">
    <property type="entry name" value="P-loop containing nucleoside triphosphate hydrolases"/>
    <property type="match status" value="1"/>
</dbReference>
<dbReference type="AlphaFoldDB" id="A0A8J6TB80"/>
<dbReference type="GO" id="GO:0005524">
    <property type="term" value="F:ATP binding"/>
    <property type="evidence" value="ECO:0007669"/>
    <property type="project" value="UniProtKB-KW"/>
</dbReference>